<protein>
    <submittedName>
        <fullName evidence="3">Uncharacterized protein</fullName>
    </submittedName>
</protein>
<gene>
    <name evidence="3" type="ORF">PAXINDRAFT_20994</name>
</gene>
<keyword evidence="2" id="KW-0472">Membrane</keyword>
<reference evidence="4" key="2">
    <citation type="submission" date="2015-01" db="EMBL/GenBank/DDBJ databases">
        <title>Evolutionary Origins and Diversification of the Mycorrhizal Mutualists.</title>
        <authorList>
            <consortium name="DOE Joint Genome Institute"/>
            <consortium name="Mycorrhizal Genomics Consortium"/>
            <person name="Kohler A."/>
            <person name="Kuo A."/>
            <person name="Nagy L.G."/>
            <person name="Floudas D."/>
            <person name="Copeland A."/>
            <person name="Barry K.W."/>
            <person name="Cichocki N."/>
            <person name="Veneault-Fourrey C."/>
            <person name="LaButti K."/>
            <person name="Lindquist E.A."/>
            <person name="Lipzen A."/>
            <person name="Lundell T."/>
            <person name="Morin E."/>
            <person name="Murat C."/>
            <person name="Riley R."/>
            <person name="Ohm R."/>
            <person name="Sun H."/>
            <person name="Tunlid A."/>
            <person name="Henrissat B."/>
            <person name="Grigoriev I.V."/>
            <person name="Hibbett D.S."/>
            <person name="Martin F."/>
        </authorList>
    </citation>
    <scope>NUCLEOTIDE SEQUENCE [LARGE SCALE GENOMIC DNA]</scope>
    <source>
        <strain evidence="4">ATCC 200175</strain>
    </source>
</reference>
<evidence type="ECO:0000313" key="3">
    <source>
        <dbReference type="EMBL" id="KIJ05772.1"/>
    </source>
</evidence>
<feature type="region of interest" description="Disordered" evidence="1">
    <location>
        <begin position="167"/>
        <end position="198"/>
    </location>
</feature>
<keyword evidence="4" id="KW-1185">Reference proteome</keyword>
<keyword evidence="2" id="KW-0812">Transmembrane</keyword>
<evidence type="ECO:0000256" key="2">
    <source>
        <dbReference type="SAM" id="Phobius"/>
    </source>
</evidence>
<feature type="region of interest" description="Disordered" evidence="1">
    <location>
        <begin position="447"/>
        <end position="467"/>
    </location>
</feature>
<evidence type="ECO:0000313" key="4">
    <source>
        <dbReference type="Proteomes" id="UP000053647"/>
    </source>
</evidence>
<dbReference type="HOGENOM" id="CLU_420390_0_0_1"/>
<accession>A0A0C9TC47</accession>
<dbReference type="AlphaFoldDB" id="A0A0C9TC47"/>
<name>A0A0C9TC47_PAXIN</name>
<feature type="transmembrane region" description="Helical" evidence="2">
    <location>
        <begin position="21"/>
        <end position="42"/>
    </location>
</feature>
<proteinExistence type="predicted"/>
<organism evidence="3 4">
    <name type="scientific">Paxillus involutus ATCC 200175</name>
    <dbReference type="NCBI Taxonomy" id="664439"/>
    <lineage>
        <taxon>Eukaryota</taxon>
        <taxon>Fungi</taxon>
        <taxon>Dikarya</taxon>
        <taxon>Basidiomycota</taxon>
        <taxon>Agaricomycotina</taxon>
        <taxon>Agaricomycetes</taxon>
        <taxon>Agaricomycetidae</taxon>
        <taxon>Boletales</taxon>
        <taxon>Paxilineae</taxon>
        <taxon>Paxillaceae</taxon>
        <taxon>Paxillus</taxon>
    </lineage>
</organism>
<sequence length="652" mass="71284">MHLSSEAYQTTKISAKESGGITEAISLCTLIIFTLVALNVALPPVPSAFQPPSIRSNASSVEPALTRVLLATEPVHPYTIPALRPSGSVLVHPNTLLEFENLLSHLRNLSISEDSQSFIAINPHIAYPLNSRPPLPSAEGIFRTPSDPVSGFSDLFSPTVPGAFAHSTPQCTLDRTTAPSPFSSPLTPLPSSAPSSPLPSLTALIRPLDSPLHSSPLPVSTQPQPDITFPHISPSNTNPPQTRNMAANPVPMPLRGSRDTPKFDGRSPAHLPRFFEDIEILAEAAQINDEAAQIKAAIRYADLDEAEVWQTLTAASGGDWDAFVVAVKDLYPGCEGADRYCRADLQYLVQDYRAKAMRSQDELGEYRRKFMKISAPLIANKKLADTERDAFFLDGFPRAIADWVRHRLSIIRADLHPDDAYPMEDVMDAAKFLLTGAALRELLANPQEGRDHSRQQGSSSAPRQPSGVVVKQEYSLQAQRAAQRHPGCAFCRDLTHYLSECEHVIAYLQAGKIIRGPNGRLCMPDGGPIPRVPGCNCMKESIDRLADSPCYDMLVTPIFFLFLPSSSASLRTLTLHWFNPITALGNLPRLPSLSYERLYIPLPSISFQPIALCSLLAYSTPAILASFLDTSVPSGHRPGLSHHRRLLIFLIT</sequence>
<feature type="compositionally biased region" description="Low complexity" evidence="1">
    <location>
        <begin position="176"/>
        <end position="198"/>
    </location>
</feature>
<keyword evidence="2" id="KW-1133">Transmembrane helix</keyword>
<dbReference type="EMBL" id="KN820727">
    <property type="protein sequence ID" value="KIJ05772.1"/>
    <property type="molecule type" value="Genomic_DNA"/>
</dbReference>
<dbReference type="Proteomes" id="UP000053647">
    <property type="component" value="Unassembled WGS sequence"/>
</dbReference>
<dbReference type="OrthoDB" id="3195134at2759"/>
<evidence type="ECO:0000256" key="1">
    <source>
        <dbReference type="SAM" id="MobiDB-lite"/>
    </source>
</evidence>
<reference evidence="3 4" key="1">
    <citation type="submission" date="2014-06" db="EMBL/GenBank/DDBJ databases">
        <authorList>
            <consortium name="DOE Joint Genome Institute"/>
            <person name="Kuo A."/>
            <person name="Kohler A."/>
            <person name="Nagy L.G."/>
            <person name="Floudas D."/>
            <person name="Copeland A."/>
            <person name="Barry K.W."/>
            <person name="Cichocki N."/>
            <person name="Veneault-Fourrey C."/>
            <person name="LaButti K."/>
            <person name="Lindquist E.A."/>
            <person name="Lipzen A."/>
            <person name="Lundell T."/>
            <person name="Morin E."/>
            <person name="Murat C."/>
            <person name="Sun H."/>
            <person name="Tunlid A."/>
            <person name="Henrissat B."/>
            <person name="Grigoriev I.V."/>
            <person name="Hibbett D.S."/>
            <person name="Martin F."/>
            <person name="Nordberg H.P."/>
            <person name="Cantor M.N."/>
            <person name="Hua S.X."/>
        </authorList>
    </citation>
    <scope>NUCLEOTIDE SEQUENCE [LARGE SCALE GENOMIC DNA]</scope>
    <source>
        <strain evidence="3 4">ATCC 200175</strain>
    </source>
</reference>